<keyword evidence="2" id="KW-1133">Transmembrane helix</keyword>
<keyword evidence="2" id="KW-0472">Membrane</keyword>
<keyword evidence="1" id="KW-0175">Coiled coil</keyword>
<keyword evidence="2" id="KW-0812">Transmembrane</keyword>
<evidence type="ECO:0000313" key="3">
    <source>
        <dbReference type="Proteomes" id="UP000887569"/>
    </source>
</evidence>
<name>A0A914ZYQ7_PARUN</name>
<feature type="transmembrane region" description="Helical" evidence="2">
    <location>
        <begin position="45"/>
        <end position="70"/>
    </location>
</feature>
<dbReference type="WBParaSite" id="PgE033_g001_t02">
    <property type="protein sequence ID" value="PgE033_g001_t02"/>
    <property type="gene ID" value="PgE033_g001"/>
</dbReference>
<reference evidence="4" key="1">
    <citation type="submission" date="2022-11" db="UniProtKB">
        <authorList>
            <consortium name="WormBaseParasite"/>
        </authorList>
    </citation>
    <scope>IDENTIFICATION</scope>
</reference>
<evidence type="ECO:0000256" key="2">
    <source>
        <dbReference type="SAM" id="Phobius"/>
    </source>
</evidence>
<organism evidence="3 4">
    <name type="scientific">Parascaris univalens</name>
    <name type="common">Nematode worm</name>
    <dbReference type="NCBI Taxonomy" id="6257"/>
    <lineage>
        <taxon>Eukaryota</taxon>
        <taxon>Metazoa</taxon>
        <taxon>Ecdysozoa</taxon>
        <taxon>Nematoda</taxon>
        <taxon>Chromadorea</taxon>
        <taxon>Rhabditida</taxon>
        <taxon>Spirurina</taxon>
        <taxon>Ascaridomorpha</taxon>
        <taxon>Ascaridoidea</taxon>
        <taxon>Ascarididae</taxon>
        <taxon>Parascaris</taxon>
    </lineage>
</organism>
<dbReference type="AlphaFoldDB" id="A0A914ZYQ7"/>
<proteinExistence type="predicted"/>
<protein>
    <submittedName>
        <fullName evidence="4">Uncharacterized protein</fullName>
    </submittedName>
</protein>
<feature type="coiled-coil region" evidence="1">
    <location>
        <begin position="11"/>
        <end position="38"/>
    </location>
</feature>
<sequence>FDLKMARQRLKQEMVNILSKLRREAADVKKEEAATKSRIDSLRKYLLEGLCALEFIYSFYTACFLFLFIFPVQKKLLEKQARIREMDMHRDAFRYLQESQNKLLESMEKMRNSLKRKCEKKFKTCEEIGAQMRGLMETSFAPQICVEFIGTLRISRRENDGGEGIDLIDEAKNVREKLELCLNEIKELKAVAGVLDGELKKMYVVCISVNDVRGMLGTIHSEMLRLNAKLIQYRIKRHRLEANGFVGNVD</sequence>
<evidence type="ECO:0000313" key="4">
    <source>
        <dbReference type="WBParaSite" id="PgE033_g001_t02"/>
    </source>
</evidence>
<accession>A0A914ZYQ7</accession>
<evidence type="ECO:0000256" key="1">
    <source>
        <dbReference type="SAM" id="Coils"/>
    </source>
</evidence>
<keyword evidence="3" id="KW-1185">Reference proteome</keyword>
<dbReference type="Proteomes" id="UP000887569">
    <property type="component" value="Unplaced"/>
</dbReference>